<dbReference type="EMBL" id="BHYM01000018">
    <property type="protein sequence ID" value="GCE38268.1"/>
    <property type="molecule type" value="Genomic_DNA"/>
</dbReference>
<protein>
    <submittedName>
        <fullName evidence="1">Uncharacterized protein</fullName>
    </submittedName>
</protein>
<evidence type="ECO:0000313" key="1">
    <source>
        <dbReference type="EMBL" id="GCE38268.1"/>
    </source>
</evidence>
<organism evidence="1 2">
    <name type="scientific">Rhodococcus wratislaviensis</name>
    <name type="common">Tsukamurella wratislaviensis</name>
    <dbReference type="NCBI Taxonomy" id="44752"/>
    <lineage>
        <taxon>Bacteria</taxon>
        <taxon>Bacillati</taxon>
        <taxon>Actinomycetota</taxon>
        <taxon>Actinomycetes</taxon>
        <taxon>Mycobacteriales</taxon>
        <taxon>Nocardiaceae</taxon>
        <taxon>Rhodococcus</taxon>
    </lineage>
</organism>
<keyword evidence="2" id="KW-1185">Reference proteome</keyword>
<proteinExistence type="predicted"/>
<comment type="caution">
    <text evidence="1">The sequence shown here is derived from an EMBL/GenBank/DDBJ whole genome shotgun (WGS) entry which is preliminary data.</text>
</comment>
<dbReference type="AlphaFoldDB" id="A0A402C3X7"/>
<gene>
    <name evidence="1" type="ORF">Rhow_001316</name>
</gene>
<evidence type="ECO:0000313" key="2">
    <source>
        <dbReference type="Proteomes" id="UP000287519"/>
    </source>
</evidence>
<name>A0A402C3X7_RHOWR</name>
<accession>A0A402C3X7</accession>
<reference evidence="1 2" key="1">
    <citation type="submission" date="2018-11" db="EMBL/GenBank/DDBJ databases">
        <title>Microbial catabolism of amino acid.</title>
        <authorList>
            <person name="Hibi M."/>
            <person name="Ogawa J."/>
        </authorList>
    </citation>
    <scope>NUCLEOTIDE SEQUENCE [LARGE SCALE GENOMIC DNA]</scope>
    <source>
        <strain evidence="1 2">C31-06</strain>
    </source>
</reference>
<sequence>MGIGSPSIRRKFGRSLIAACGAWIVIAGHRGRQQGEENTAILHFTGQHRSIGQCVEKVVVFGE</sequence>
<dbReference type="Proteomes" id="UP000287519">
    <property type="component" value="Unassembled WGS sequence"/>
</dbReference>